<feature type="region of interest" description="Disordered" evidence="2">
    <location>
        <begin position="1"/>
        <end position="28"/>
    </location>
</feature>
<proteinExistence type="predicted"/>
<evidence type="ECO:0000313" key="6">
    <source>
        <dbReference type="Proteomes" id="UP000332933"/>
    </source>
</evidence>
<feature type="coiled-coil region" evidence="1">
    <location>
        <begin position="102"/>
        <end position="129"/>
    </location>
</feature>
<gene>
    <name evidence="5" type="primary">Aste57867_9975</name>
    <name evidence="4" type="ORF">As57867_009936</name>
    <name evidence="5" type="ORF">ASTE57867_9975</name>
</gene>
<reference evidence="5 6" key="1">
    <citation type="submission" date="2019-03" db="EMBL/GenBank/DDBJ databases">
        <authorList>
            <person name="Gaulin E."/>
            <person name="Dumas B."/>
        </authorList>
    </citation>
    <scope>NUCLEOTIDE SEQUENCE [LARGE SCALE GENOMIC DNA]</scope>
    <source>
        <strain evidence="5">CBS 568.67</strain>
    </source>
</reference>
<dbReference type="Proteomes" id="UP000332933">
    <property type="component" value="Unassembled WGS sequence"/>
</dbReference>
<sequence>MQLQSSSGQRGVAADIRQRDDNASRRLLSPHDRRFLNQVIHHKSLEHQPDNGERLISLATKLGASPDPLRRRESSQEKDGDGFSFAFAAFGALGALSTGAYYAYQERAREREEQERQRKERERQQEARQFRITIAVVVLGVFGLWYSGWFFVVFGLVLVALLMACACSS</sequence>
<evidence type="ECO:0000256" key="3">
    <source>
        <dbReference type="SAM" id="Phobius"/>
    </source>
</evidence>
<keyword evidence="3" id="KW-1133">Transmembrane helix</keyword>
<dbReference type="OrthoDB" id="167955at2759"/>
<keyword evidence="6" id="KW-1185">Reference proteome</keyword>
<feature type="transmembrane region" description="Helical" evidence="3">
    <location>
        <begin position="125"/>
        <end position="143"/>
    </location>
</feature>
<name>A0A485KPV4_9STRA</name>
<evidence type="ECO:0000313" key="5">
    <source>
        <dbReference type="EMBL" id="VFT86853.1"/>
    </source>
</evidence>
<reference evidence="4" key="2">
    <citation type="submission" date="2019-06" db="EMBL/GenBank/DDBJ databases">
        <title>Genomics analysis of Aphanomyces spp. identifies a new class of oomycete effector associated with host adaptation.</title>
        <authorList>
            <person name="Gaulin E."/>
        </authorList>
    </citation>
    <scope>NUCLEOTIDE SEQUENCE</scope>
    <source>
        <strain evidence="4">CBS 578.67</strain>
    </source>
</reference>
<accession>A0A485KPV4</accession>
<feature type="compositionally biased region" description="Basic and acidic residues" evidence="2">
    <location>
        <begin position="16"/>
        <end position="28"/>
    </location>
</feature>
<dbReference type="AlphaFoldDB" id="A0A485KPV4"/>
<dbReference type="EMBL" id="VJMH01005176">
    <property type="protein sequence ID" value="KAF0699433.1"/>
    <property type="molecule type" value="Genomic_DNA"/>
</dbReference>
<feature type="transmembrane region" description="Helical" evidence="3">
    <location>
        <begin position="83"/>
        <end position="104"/>
    </location>
</feature>
<organism evidence="5 6">
    <name type="scientific">Aphanomyces stellatus</name>
    <dbReference type="NCBI Taxonomy" id="120398"/>
    <lineage>
        <taxon>Eukaryota</taxon>
        <taxon>Sar</taxon>
        <taxon>Stramenopiles</taxon>
        <taxon>Oomycota</taxon>
        <taxon>Saprolegniomycetes</taxon>
        <taxon>Saprolegniales</taxon>
        <taxon>Verrucalvaceae</taxon>
        <taxon>Aphanomyces</taxon>
    </lineage>
</organism>
<protein>
    <submittedName>
        <fullName evidence="5">Aste57867_9975 protein</fullName>
    </submittedName>
</protein>
<keyword evidence="1" id="KW-0175">Coiled coil</keyword>
<evidence type="ECO:0000256" key="2">
    <source>
        <dbReference type="SAM" id="MobiDB-lite"/>
    </source>
</evidence>
<dbReference type="EMBL" id="CAADRA010005197">
    <property type="protein sequence ID" value="VFT86853.1"/>
    <property type="molecule type" value="Genomic_DNA"/>
</dbReference>
<keyword evidence="3" id="KW-0472">Membrane</keyword>
<evidence type="ECO:0000256" key="1">
    <source>
        <dbReference type="SAM" id="Coils"/>
    </source>
</evidence>
<keyword evidence="3" id="KW-0812">Transmembrane</keyword>
<evidence type="ECO:0000313" key="4">
    <source>
        <dbReference type="EMBL" id="KAF0699433.1"/>
    </source>
</evidence>